<sequence length="299" mass="31873">MDLSDISGIPDDGLFLNPGGRPLEGLPIVGVTSHLELPGSLVALEDQQSAIKGWNQDDSFAHSLANMKDQNPGIGRDSNMQDQFDGVPLKGPVNPKLQQSSGVSRPHFRDIMASFRKLNASSTEGLYGLCMQVGNRRHKHAQVKNGGSASGGVLHDSRFDILASAQEDVDHSDYHKAPSRLAQGVQTSFLPSTLAKGKSAQKSRADSSKSATLVGSVEPDNTLIPIVLGIDVTDEELVVIEAAQHHVEGNTDKSVESDMPIMASIEEVTHVQTSLDNASHTAVVVTSHVEPSIHKDNNG</sequence>
<dbReference type="Proteomes" id="UP001472677">
    <property type="component" value="Unassembled WGS sequence"/>
</dbReference>
<accession>A0ABR2C728</accession>
<evidence type="ECO:0000313" key="1">
    <source>
        <dbReference type="EMBL" id="KAK8515226.1"/>
    </source>
</evidence>
<proteinExistence type="predicted"/>
<reference evidence="1 2" key="1">
    <citation type="journal article" date="2024" name="G3 (Bethesda)">
        <title>Genome assembly of Hibiscus sabdariffa L. provides insights into metabolisms of medicinal natural products.</title>
        <authorList>
            <person name="Kim T."/>
        </authorList>
    </citation>
    <scope>NUCLEOTIDE SEQUENCE [LARGE SCALE GENOMIC DNA]</scope>
    <source>
        <strain evidence="1">TK-2024</strain>
        <tissue evidence="1">Old leaves</tissue>
    </source>
</reference>
<dbReference type="EMBL" id="JBBPBM010000063">
    <property type="protein sequence ID" value="KAK8515226.1"/>
    <property type="molecule type" value="Genomic_DNA"/>
</dbReference>
<keyword evidence="2" id="KW-1185">Reference proteome</keyword>
<evidence type="ECO:0000313" key="2">
    <source>
        <dbReference type="Proteomes" id="UP001472677"/>
    </source>
</evidence>
<protein>
    <submittedName>
        <fullName evidence="1">Uncharacterized protein</fullName>
    </submittedName>
</protein>
<name>A0ABR2C728_9ROSI</name>
<organism evidence="1 2">
    <name type="scientific">Hibiscus sabdariffa</name>
    <name type="common">roselle</name>
    <dbReference type="NCBI Taxonomy" id="183260"/>
    <lineage>
        <taxon>Eukaryota</taxon>
        <taxon>Viridiplantae</taxon>
        <taxon>Streptophyta</taxon>
        <taxon>Embryophyta</taxon>
        <taxon>Tracheophyta</taxon>
        <taxon>Spermatophyta</taxon>
        <taxon>Magnoliopsida</taxon>
        <taxon>eudicotyledons</taxon>
        <taxon>Gunneridae</taxon>
        <taxon>Pentapetalae</taxon>
        <taxon>rosids</taxon>
        <taxon>malvids</taxon>
        <taxon>Malvales</taxon>
        <taxon>Malvaceae</taxon>
        <taxon>Malvoideae</taxon>
        <taxon>Hibiscus</taxon>
    </lineage>
</organism>
<comment type="caution">
    <text evidence="1">The sequence shown here is derived from an EMBL/GenBank/DDBJ whole genome shotgun (WGS) entry which is preliminary data.</text>
</comment>
<gene>
    <name evidence="1" type="ORF">V6N12_075273</name>
</gene>